<dbReference type="Proteomes" id="UP001501570">
    <property type="component" value="Unassembled WGS sequence"/>
</dbReference>
<evidence type="ECO:0000313" key="4">
    <source>
        <dbReference type="Proteomes" id="UP001501570"/>
    </source>
</evidence>
<feature type="compositionally biased region" description="Basic residues" evidence="1">
    <location>
        <begin position="304"/>
        <end position="317"/>
    </location>
</feature>
<comment type="caution">
    <text evidence="3">The sequence shown here is derived from an EMBL/GenBank/DDBJ whole genome shotgun (WGS) entry which is preliminary data.</text>
</comment>
<sequence>MAAPTADPPSLSIRVLDVPTARIDDPRALAYIIDFLNPGDTIRRRVEVKNTSPQTQHVDMYAGAAAVVNDTFTPATAPPEEDLTGWVSLDSPSLDLKAGATQNVWATITVPRDAVKGERYGAIWAQISRPPKPGSTVGENNRVGVRMYLDIGPGGEPPTDFRIGDITISGGHGPWPLVTARVDNTGGRAIDMTGSLTLTNDDGSVKAGPFEVTNGVTILPGQSGPVQVPIDKQLPAGAWTAKLTLASGTTTRTASATFTLPVAGTRAAIMASGTPWTKLGAAATLAVLLIVAALLLTRYLLRRRGNPGQPRHRRTRRATAPFAAREFR</sequence>
<evidence type="ECO:0000256" key="2">
    <source>
        <dbReference type="SAM" id="Phobius"/>
    </source>
</evidence>
<dbReference type="EMBL" id="BAABJQ010000030">
    <property type="protein sequence ID" value="GAA5197689.1"/>
    <property type="molecule type" value="Genomic_DNA"/>
</dbReference>
<name>A0ABP9SM71_9ACTN</name>
<organism evidence="3 4">
    <name type="scientific">Rugosimonospora acidiphila</name>
    <dbReference type="NCBI Taxonomy" id="556531"/>
    <lineage>
        <taxon>Bacteria</taxon>
        <taxon>Bacillati</taxon>
        <taxon>Actinomycetota</taxon>
        <taxon>Actinomycetes</taxon>
        <taxon>Micromonosporales</taxon>
        <taxon>Micromonosporaceae</taxon>
        <taxon>Rugosimonospora</taxon>
    </lineage>
</organism>
<feature type="transmembrane region" description="Helical" evidence="2">
    <location>
        <begin position="279"/>
        <end position="301"/>
    </location>
</feature>
<accession>A0ABP9SM71</accession>
<evidence type="ECO:0008006" key="5">
    <source>
        <dbReference type="Google" id="ProtNLM"/>
    </source>
</evidence>
<proteinExistence type="predicted"/>
<feature type="region of interest" description="Disordered" evidence="1">
    <location>
        <begin position="304"/>
        <end position="328"/>
    </location>
</feature>
<evidence type="ECO:0000256" key="1">
    <source>
        <dbReference type="SAM" id="MobiDB-lite"/>
    </source>
</evidence>
<feature type="compositionally biased region" description="Low complexity" evidence="1">
    <location>
        <begin position="318"/>
        <end position="328"/>
    </location>
</feature>
<keyword evidence="2" id="KW-1133">Transmembrane helix</keyword>
<gene>
    <name evidence="3" type="ORF">GCM10023322_69490</name>
</gene>
<dbReference type="RefSeq" id="WP_345636974.1">
    <property type="nucleotide sequence ID" value="NZ_BAABJQ010000030.1"/>
</dbReference>
<evidence type="ECO:0000313" key="3">
    <source>
        <dbReference type="EMBL" id="GAA5197689.1"/>
    </source>
</evidence>
<keyword evidence="2" id="KW-0472">Membrane</keyword>
<protein>
    <recommendedName>
        <fullName evidence="5">DUF916 domain-containing protein</fullName>
    </recommendedName>
</protein>
<keyword evidence="2" id="KW-0812">Transmembrane</keyword>
<keyword evidence="4" id="KW-1185">Reference proteome</keyword>
<reference evidence="4" key="1">
    <citation type="journal article" date="2019" name="Int. J. Syst. Evol. Microbiol.">
        <title>The Global Catalogue of Microorganisms (GCM) 10K type strain sequencing project: providing services to taxonomists for standard genome sequencing and annotation.</title>
        <authorList>
            <consortium name="The Broad Institute Genomics Platform"/>
            <consortium name="The Broad Institute Genome Sequencing Center for Infectious Disease"/>
            <person name="Wu L."/>
            <person name="Ma J."/>
        </authorList>
    </citation>
    <scope>NUCLEOTIDE SEQUENCE [LARGE SCALE GENOMIC DNA]</scope>
    <source>
        <strain evidence="4">JCM 18304</strain>
    </source>
</reference>